<dbReference type="EMBL" id="RRYP01007097">
    <property type="protein sequence ID" value="TNV80739.1"/>
    <property type="molecule type" value="Genomic_DNA"/>
</dbReference>
<feature type="compositionally biased region" description="Polar residues" evidence="1">
    <location>
        <begin position="294"/>
        <end position="304"/>
    </location>
</feature>
<sequence>MQSQFLAQLQQQATAQSTKRQEAQKKVKVQEPKIITHSKSGNQEAGPVKNKAPSKGRPNNINTKPDTSNPNFFNIPSSGSGLNNHNSKVIPKTQKNELATAITPATGAKRITDRFVKYPYPPNVASVYQKEIARVKRDYNAPKHKEAFNLEKEPKPQVKHKFTGNSSFLMDFTKPPQKAGRTEQPQSSEYNSKIAVKQRELKGAPTCEKASLYKNEFQNWGGVQRPLVEKTPQYPYYSLPFRGESEYKKKFTEDSISQVGTSINHDQVKKKRPHTAEKVSSKGASSQPKDRYNRPQSSSANAKQPVTAMQIKEMQNINLRLSSLSPMKFEGETTNQREFLPFKVKQRPQTAKPKIDVVVTNVDPSHFDTNNKRQFKGHENWRPPMVDFIPYP</sequence>
<protein>
    <submittedName>
        <fullName evidence="2">Uncharacterized protein</fullName>
    </submittedName>
</protein>
<feature type="region of interest" description="Disordered" evidence="1">
    <location>
        <begin position="1"/>
        <end position="101"/>
    </location>
</feature>
<feature type="region of interest" description="Disordered" evidence="1">
    <location>
        <begin position="153"/>
        <end position="191"/>
    </location>
</feature>
<feature type="region of interest" description="Disordered" evidence="1">
    <location>
        <begin position="258"/>
        <end position="305"/>
    </location>
</feature>
<proteinExistence type="predicted"/>
<organism evidence="2 3">
    <name type="scientific">Halteria grandinella</name>
    <dbReference type="NCBI Taxonomy" id="5974"/>
    <lineage>
        <taxon>Eukaryota</taxon>
        <taxon>Sar</taxon>
        <taxon>Alveolata</taxon>
        <taxon>Ciliophora</taxon>
        <taxon>Intramacronucleata</taxon>
        <taxon>Spirotrichea</taxon>
        <taxon>Stichotrichia</taxon>
        <taxon>Sporadotrichida</taxon>
        <taxon>Halteriidae</taxon>
        <taxon>Halteria</taxon>
    </lineage>
</organism>
<feature type="compositionally biased region" description="Polar residues" evidence="1">
    <location>
        <begin position="57"/>
        <end position="87"/>
    </location>
</feature>
<evidence type="ECO:0000256" key="1">
    <source>
        <dbReference type="SAM" id="MobiDB-lite"/>
    </source>
</evidence>
<feature type="compositionally biased region" description="Basic and acidic residues" evidence="1">
    <location>
        <begin position="19"/>
        <end position="31"/>
    </location>
</feature>
<reference evidence="2" key="1">
    <citation type="submission" date="2019-06" db="EMBL/GenBank/DDBJ databases">
        <authorList>
            <person name="Zheng W."/>
        </authorList>
    </citation>
    <scope>NUCLEOTIDE SEQUENCE</scope>
    <source>
        <strain evidence="2">QDHG01</strain>
    </source>
</reference>
<evidence type="ECO:0000313" key="2">
    <source>
        <dbReference type="EMBL" id="TNV80739.1"/>
    </source>
</evidence>
<evidence type="ECO:0000313" key="3">
    <source>
        <dbReference type="Proteomes" id="UP000785679"/>
    </source>
</evidence>
<name>A0A8J8NV38_HALGN</name>
<dbReference type="Proteomes" id="UP000785679">
    <property type="component" value="Unassembled WGS sequence"/>
</dbReference>
<gene>
    <name evidence="2" type="ORF">FGO68_gene2482</name>
</gene>
<keyword evidence="3" id="KW-1185">Reference proteome</keyword>
<dbReference type="AlphaFoldDB" id="A0A8J8NV38"/>
<comment type="caution">
    <text evidence="2">The sequence shown here is derived from an EMBL/GenBank/DDBJ whole genome shotgun (WGS) entry which is preliminary data.</text>
</comment>
<accession>A0A8J8NV38</accession>
<feature type="compositionally biased region" description="Low complexity" evidence="1">
    <location>
        <begin position="1"/>
        <end position="18"/>
    </location>
</feature>